<evidence type="ECO:0008006" key="6">
    <source>
        <dbReference type="Google" id="ProtNLM"/>
    </source>
</evidence>
<evidence type="ECO:0000313" key="1">
    <source>
        <dbReference type="EMBL" id="MCZ4588777.1"/>
    </source>
</evidence>
<dbReference type="EMBL" id="JAPWIS010000025">
    <property type="protein sequence ID" value="MCZ4588777.1"/>
    <property type="molecule type" value="Genomic_DNA"/>
</dbReference>
<geneLocation type="plasmid" evidence="3 5">
    <name>pRho-VOC14-L</name>
</geneLocation>
<reference evidence="1" key="1">
    <citation type="submission" date="2022-12" db="EMBL/GenBank/DDBJ databases">
        <authorList>
            <person name="Krivoruchko A.V."/>
            <person name="Elkin A."/>
        </authorList>
    </citation>
    <scope>NUCLEOTIDE SEQUENCE</scope>
    <source>
        <strain evidence="1">IEGM 249</strain>
    </source>
</reference>
<evidence type="ECO:0000313" key="3">
    <source>
        <dbReference type="EMBL" id="WLF52386.1"/>
    </source>
</evidence>
<reference evidence="3" key="2">
    <citation type="submission" date="2023-07" db="EMBL/GenBank/DDBJ databases">
        <title>Genomic analysis of Rhodococcus opacus VOC-14 with glycol ethers degradation activity.</title>
        <authorList>
            <person name="Narkevich D.A."/>
            <person name="Hlushen A.M."/>
            <person name="Akhremchuk A.E."/>
            <person name="Sikolenko M.A."/>
            <person name="Valentovich L.N."/>
        </authorList>
    </citation>
    <scope>NUCLEOTIDE SEQUENCE</scope>
    <source>
        <strain evidence="3">VOC-14</strain>
        <plasmid evidence="3">pRho-VOC14-L</plasmid>
    </source>
</reference>
<evidence type="ECO:0000313" key="4">
    <source>
        <dbReference type="Proteomes" id="UP001066327"/>
    </source>
</evidence>
<name>A0AAX3YSX3_RHOOP</name>
<dbReference type="EMBL" id="CP130956">
    <property type="protein sequence ID" value="WLF51817.1"/>
    <property type="molecule type" value="Genomic_DNA"/>
</dbReference>
<dbReference type="AlphaFoldDB" id="A0AAX3YSX3"/>
<dbReference type="EMBL" id="CP130956">
    <property type="protein sequence ID" value="WLF52386.1"/>
    <property type="molecule type" value="Genomic_DNA"/>
</dbReference>
<protein>
    <recommendedName>
        <fullName evidence="6">Transposase</fullName>
    </recommendedName>
</protein>
<accession>A0AAX3YSX3</accession>
<gene>
    <name evidence="1" type="ORF">O4328_34885</name>
    <name evidence="2" type="ORF">Q5707_40800</name>
    <name evidence="3" type="ORF">Q5707_44195</name>
</gene>
<evidence type="ECO:0000313" key="2">
    <source>
        <dbReference type="EMBL" id="WLF51817.1"/>
    </source>
</evidence>
<proteinExistence type="predicted"/>
<dbReference type="RefSeq" id="WP_133987209.1">
    <property type="nucleotide sequence ID" value="NZ_CP110470.1"/>
</dbReference>
<keyword evidence="4" id="KW-1185">Reference proteome</keyword>
<sequence>MHGLRHPYSGALYEPLGERRVQVTQRDGKVAVFAADGRWVSGDKIGADPQLTGWVAADRGIHRMAEK</sequence>
<dbReference type="Proteomes" id="UP001066327">
    <property type="component" value="Unassembled WGS sequence"/>
</dbReference>
<organism evidence="3 5">
    <name type="scientific">Rhodococcus opacus</name>
    <name type="common">Nocardia opaca</name>
    <dbReference type="NCBI Taxonomy" id="37919"/>
    <lineage>
        <taxon>Bacteria</taxon>
        <taxon>Bacillati</taxon>
        <taxon>Actinomycetota</taxon>
        <taxon>Actinomycetes</taxon>
        <taxon>Mycobacteriales</taxon>
        <taxon>Nocardiaceae</taxon>
        <taxon>Rhodococcus</taxon>
    </lineage>
</organism>
<evidence type="ECO:0000313" key="5">
    <source>
        <dbReference type="Proteomes" id="UP001231166"/>
    </source>
</evidence>
<dbReference type="Proteomes" id="UP001231166">
    <property type="component" value="Plasmid pRho-VOC14-L"/>
</dbReference>
<keyword evidence="3" id="KW-0614">Plasmid</keyword>